<evidence type="ECO:0000313" key="2">
    <source>
        <dbReference type="EMBL" id="CDZ39603.1"/>
    </source>
</evidence>
<proteinExistence type="predicted"/>
<feature type="compositionally biased region" description="Basic and acidic residues" evidence="1">
    <location>
        <begin position="28"/>
        <end position="46"/>
    </location>
</feature>
<reference evidence="2 3" key="1">
    <citation type="submission" date="2014-08" db="EMBL/GenBank/DDBJ databases">
        <authorList>
            <person name="Chen Y.-H."/>
        </authorList>
    </citation>
    <scope>NUCLEOTIDE SEQUENCE [LARGE SCALE GENOMIC DNA]</scope>
</reference>
<evidence type="ECO:0000313" key="3">
    <source>
        <dbReference type="Proteomes" id="UP000046176"/>
    </source>
</evidence>
<feature type="region of interest" description="Disordered" evidence="1">
    <location>
        <begin position="21"/>
        <end position="46"/>
    </location>
</feature>
<organism evidence="2 3">
    <name type="scientific">Neorhizobium galegae bv. officinalis</name>
    <dbReference type="NCBI Taxonomy" id="323656"/>
    <lineage>
        <taxon>Bacteria</taxon>
        <taxon>Pseudomonadati</taxon>
        <taxon>Pseudomonadota</taxon>
        <taxon>Alphaproteobacteria</taxon>
        <taxon>Hyphomicrobiales</taxon>
        <taxon>Rhizobiaceae</taxon>
        <taxon>Rhizobium/Agrobacterium group</taxon>
        <taxon>Neorhizobium</taxon>
    </lineage>
</organism>
<name>A0A0T7FX64_NEOGA</name>
<evidence type="ECO:0000256" key="1">
    <source>
        <dbReference type="SAM" id="MobiDB-lite"/>
    </source>
</evidence>
<dbReference type="EMBL" id="CCRH01000017">
    <property type="protein sequence ID" value="CDZ39603.1"/>
    <property type="molecule type" value="Genomic_DNA"/>
</dbReference>
<dbReference type="AlphaFoldDB" id="A0A0T7FX64"/>
<sequence>MIACGLSLFGFDLFGLARRAPGRAGADSTERKTFEKDREELRDPDREHSESFFWGMYPVY</sequence>
<protein>
    <submittedName>
        <fullName evidence="2">Uncharacterized protein</fullName>
    </submittedName>
</protein>
<gene>
    <name evidence="2" type="ORF">NGAL_HAMBI1145_49540</name>
</gene>
<accession>A0A0T7FX64</accession>
<dbReference type="Proteomes" id="UP000046176">
    <property type="component" value="Unassembled WGS sequence"/>
</dbReference>